<proteinExistence type="predicted"/>
<dbReference type="EMBL" id="JAMKPW020000021">
    <property type="protein sequence ID" value="KAK8207587.1"/>
    <property type="molecule type" value="Genomic_DNA"/>
</dbReference>
<keyword evidence="2" id="KW-1185">Reference proteome</keyword>
<name>A0ACC3SF69_9PEZI</name>
<reference evidence="1" key="1">
    <citation type="submission" date="2024-02" db="EMBL/GenBank/DDBJ databases">
        <title>Metagenome Assembled Genome of Zalaria obscura JY119.</title>
        <authorList>
            <person name="Vighnesh L."/>
            <person name="Jagadeeshwari U."/>
            <person name="Venkata Ramana C."/>
            <person name="Sasikala C."/>
        </authorList>
    </citation>
    <scope>NUCLEOTIDE SEQUENCE</scope>
    <source>
        <strain evidence="1">JY119</strain>
    </source>
</reference>
<gene>
    <name evidence="1" type="ORF">M8818_004240</name>
</gene>
<protein>
    <submittedName>
        <fullName evidence="1">Uncharacterized protein</fullName>
    </submittedName>
</protein>
<dbReference type="Proteomes" id="UP001320706">
    <property type="component" value="Unassembled WGS sequence"/>
</dbReference>
<organism evidence="1 2">
    <name type="scientific">Zalaria obscura</name>
    <dbReference type="NCBI Taxonomy" id="2024903"/>
    <lineage>
        <taxon>Eukaryota</taxon>
        <taxon>Fungi</taxon>
        <taxon>Dikarya</taxon>
        <taxon>Ascomycota</taxon>
        <taxon>Pezizomycotina</taxon>
        <taxon>Dothideomycetes</taxon>
        <taxon>Dothideomycetidae</taxon>
        <taxon>Dothideales</taxon>
        <taxon>Zalariaceae</taxon>
        <taxon>Zalaria</taxon>
    </lineage>
</organism>
<evidence type="ECO:0000313" key="2">
    <source>
        <dbReference type="Proteomes" id="UP001320706"/>
    </source>
</evidence>
<evidence type="ECO:0000313" key="1">
    <source>
        <dbReference type="EMBL" id="KAK8207587.1"/>
    </source>
</evidence>
<comment type="caution">
    <text evidence="1">The sequence shown here is derived from an EMBL/GenBank/DDBJ whole genome shotgun (WGS) entry which is preliminary data.</text>
</comment>
<sequence>MGFLSRSHVEPDQISSDSCSPTYDADPKDEIKTTAVHQEDVASQEHSKWQVSKAGDGDVAMALFHSPTEVHEPHDPAEVAKLVRKIDFMILPYLAVCYAFFYIDKTTLSYAAIFGLRDDLNLVGTQYNWLSSIFYFGFLAWAIPTNFLMQKFPVGRYLGANIFMWGALLMCQAAAKNFTQLAVLRALSGAAEACSDPSFMLITAMWYTRRQQPVRMGLWYTANGFGIALGGLLGYGIGNIKASLPSWKFEFLIIGALCCIWGVVMFILIPDSPVTAKGLTLKQKRMAVERLRENQTGVENKHLKGYQLREVFTDIKTPLFFLLGVVGNVPNGGISNFGTIIIKGFGFSTLVTTLMQVPYGNILICVFLNDHFAKKGAQTRCYFILIFLIPNICGSFGLAFLAADNKAGRLICYYLTGPYNAAFVMILSLTTANTAGHTKKVVTNAILFLGYCTGNIAGPFFYKTDQSPRYQLGIWSMIVSHLLEVCVIITLRVILSRENKRRDRVQSQQPGGLEGRDLDATAFSDMTDRENANFRYIY</sequence>
<accession>A0ACC3SF69</accession>